<dbReference type="AlphaFoldDB" id="A0A3N0XNL5"/>
<keyword evidence="2" id="KW-1185">Reference proteome</keyword>
<dbReference type="EMBL" id="RJVU01067793">
    <property type="protein sequence ID" value="ROI81917.1"/>
    <property type="molecule type" value="Genomic_DNA"/>
</dbReference>
<name>A0A3N0XNL5_ANAGA</name>
<organism evidence="1 2">
    <name type="scientific">Anabarilius grahami</name>
    <name type="common">Kanglang fish</name>
    <name type="synonym">Barilius grahami</name>
    <dbReference type="NCBI Taxonomy" id="495550"/>
    <lineage>
        <taxon>Eukaryota</taxon>
        <taxon>Metazoa</taxon>
        <taxon>Chordata</taxon>
        <taxon>Craniata</taxon>
        <taxon>Vertebrata</taxon>
        <taxon>Euteleostomi</taxon>
        <taxon>Actinopterygii</taxon>
        <taxon>Neopterygii</taxon>
        <taxon>Teleostei</taxon>
        <taxon>Ostariophysi</taxon>
        <taxon>Cypriniformes</taxon>
        <taxon>Xenocyprididae</taxon>
        <taxon>Xenocypridinae</taxon>
        <taxon>Xenocypridinae incertae sedis</taxon>
        <taxon>Anabarilius</taxon>
    </lineage>
</organism>
<protein>
    <submittedName>
        <fullName evidence="1">Uncharacterized protein</fullName>
    </submittedName>
</protein>
<evidence type="ECO:0000313" key="2">
    <source>
        <dbReference type="Proteomes" id="UP000281406"/>
    </source>
</evidence>
<dbReference type="Proteomes" id="UP000281406">
    <property type="component" value="Unassembled WGS sequence"/>
</dbReference>
<gene>
    <name evidence="1" type="ORF">DPX16_22152</name>
</gene>
<comment type="caution">
    <text evidence="1">The sequence shown here is derived from an EMBL/GenBank/DDBJ whole genome shotgun (WGS) entry which is preliminary data.</text>
</comment>
<reference evidence="1 2" key="1">
    <citation type="submission" date="2018-10" db="EMBL/GenBank/DDBJ databases">
        <title>Genome assembly for a Yunnan-Guizhou Plateau 3E fish, Anabarilius grahami (Regan), and its evolutionary and genetic applications.</title>
        <authorList>
            <person name="Jiang W."/>
        </authorList>
    </citation>
    <scope>NUCLEOTIDE SEQUENCE [LARGE SCALE GENOMIC DNA]</scope>
    <source>
        <strain evidence="1">AG-KIZ</strain>
        <tissue evidence="1">Muscle</tissue>
    </source>
</reference>
<evidence type="ECO:0000313" key="1">
    <source>
        <dbReference type="EMBL" id="ROI81917.1"/>
    </source>
</evidence>
<accession>A0A3N0XNL5</accession>
<sequence>MHSSTNFCLMGLIEKVQVQGDTGVECLRFANNLKSDLTDGNEGSTQIALYRVSNGGAVELSVNNILTVASEKKFTNQ</sequence>
<proteinExistence type="predicted"/>